<evidence type="ECO:0000313" key="2">
    <source>
        <dbReference type="Proteomes" id="UP000076532"/>
    </source>
</evidence>
<gene>
    <name evidence="1" type="ORF">FIBSPDRAFT_1054751</name>
</gene>
<evidence type="ECO:0000313" key="1">
    <source>
        <dbReference type="EMBL" id="KZP04338.1"/>
    </source>
</evidence>
<proteinExistence type="predicted"/>
<dbReference type="STRING" id="436010.A0A167UVB9"/>
<organism evidence="1 2">
    <name type="scientific">Athelia psychrophila</name>
    <dbReference type="NCBI Taxonomy" id="1759441"/>
    <lineage>
        <taxon>Eukaryota</taxon>
        <taxon>Fungi</taxon>
        <taxon>Dikarya</taxon>
        <taxon>Basidiomycota</taxon>
        <taxon>Agaricomycotina</taxon>
        <taxon>Agaricomycetes</taxon>
        <taxon>Agaricomycetidae</taxon>
        <taxon>Atheliales</taxon>
        <taxon>Atheliaceae</taxon>
        <taxon>Athelia</taxon>
    </lineage>
</organism>
<dbReference type="AlphaFoldDB" id="A0A167UVB9"/>
<reference evidence="1 2" key="1">
    <citation type="journal article" date="2016" name="Mol. Biol. Evol.">
        <title>Comparative Genomics of Early-Diverging Mushroom-Forming Fungi Provides Insights into the Origins of Lignocellulose Decay Capabilities.</title>
        <authorList>
            <person name="Nagy L.G."/>
            <person name="Riley R."/>
            <person name="Tritt A."/>
            <person name="Adam C."/>
            <person name="Daum C."/>
            <person name="Floudas D."/>
            <person name="Sun H."/>
            <person name="Yadav J.S."/>
            <person name="Pangilinan J."/>
            <person name="Larsson K.H."/>
            <person name="Matsuura K."/>
            <person name="Barry K."/>
            <person name="Labutti K."/>
            <person name="Kuo R."/>
            <person name="Ohm R.A."/>
            <person name="Bhattacharya S.S."/>
            <person name="Shirouzu T."/>
            <person name="Yoshinaga Y."/>
            <person name="Martin F.M."/>
            <person name="Grigoriev I.V."/>
            <person name="Hibbett D.S."/>
        </authorList>
    </citation>
    <scope>NUCLEOTIDE SEQUENCE [LARGE SCALE GENOMIC DNA]</scope>
    <source>
        <strain evidence="1 2">CBS 109695</strain>
    </source>
</reference>
<sequence length="100" mass="11592">MALTVFIQREQIHTVKDTLLHISRPSSVQKPRSHGNIDASQQAPIETASLIRVLHLMHFLYDKKVNNVAKIGNRTHFGLSWNFAWNHGWRPKTRRWGDAI</sequence>
<name>A0A167UVB9_9AGAM</name>
<protein>
    <submittedName>
        <fullName evidence="1">Uncharacterized protein</fullName>
    </submittedName>
</protein>
<keyword evidence="2" id="KW-1185">Reference proteome</keyword>
<dbReference type="Proteomes" id="UP000076532">
    <property type="component" value="Unassembled WGS sequence"/>
</dbReference>
<dbReference type="EMBL" id="KV417934">
    <property type="protein sequence ID" value="KZP04338.1"/>
    <property type="molecule type" value="Genomic_DNA"/>
</dbReference>
<accession>A0A167UVB9</accession>